<proteinExistence type="predicted"/>
<dbReference type="Gene3D" id="3.20.20.140">
    <property type="entry name" value="Metal-dependent hydrolases"/>
    <property type="match status" value="1"/>
</dbReference>
<accession>A0A0D6Q9N2</accession>
<evidence type="ECO:0000259" key="1">
    <source>
        <dbReference type="Pfam" id="PF01979"/>
    </source>
</evidence>
<gene>
    <name evidence="2" type="ORF">Gxy13693_042_042</name>
</gene>
<dbReference type="GO" id="GO:0016810">
    <property type="term" value="F:hydrolase activity, acting on carbon-nitrogen (but not peptide) bonds"/>
    <property type="evidence" value="ECO:0007669"/>
    <property type="project" value="InterPro"/>
</dbReference>
<dbReference type="RefSeq" id="WP_048856596.1">
    <property type="nucleotide sequence ID" value="NZ_BANJ01000042.1"/>
</dbReference>
<comment type="caution">
    <text evidence="2">The sequence shown here is derived from an EMBL/GenBank/DDBJ whole genome shotgun (WGS) entry which is preliminary data.</text>
</comment>
<dbReference type="AlphaFoldDB" id="A0A0D6Q9N2"/>
<dbReference type="Pfam" id="PF01979">
    <property type="entry name" value="Amidohydro_1"/>
    <property type="match status" value="1"/>
</dbReference>
<dbReference type="InterPro" id="IPR051781">
    <property type="entry name" value="Metallo-dep_Hydrolase"/>
</dbReference>
<evidence type="ECO:0000313" key="3">
    <source>
        <dbReference type="Proteomes" id="UP000032683"/>
    </source>
</evidence>
<protein>
    <recommendedName>
        <fullName evidence="1">Amidohydrolase-related domain-containing protein</fullName>
    </recommendedName>
</protein>
<dbReference type="InterPro" id="IPR032466">
    <property type="entry name" value="Metal_Hydrolase"/>
</dbReference>
<dbReference type="InterPro" id="IPR006680">
    <property type="entry name" value="Amidohydro-rel"/>
</dbReference>
<dbReference type="InterPro" id="IPR057744">
    <property type="entry name" value="OTAase-like"/>
</dbReference>
<feature type="domain" description="Amidohydrolase-related" evidence="1">
    <location>
        <begin position="56"/>
        <end position="409"/>
    </location>
</feature>
<dbReference type="SUPFAM" id="SSF51338">
    <property type="entry name" value="Composite domain of metallo-dependent hydrolases"/>
    <property type="match status" value="1"/>
</dbReference>
<reference evidence="2 3" key="1">
    <citation type="submission" date="2012-11" db="EMBL/GenBank/DDBJ databases">
        <title>Whole genome sequence of Gluconacetobacter xylinus NBRC 13693.</title>
        <authorList>
            <person name="Azuma Y."/>
            <person name="Higashiura N."/>
            <person name="Hirakawa H."/>
            <person name="Matsushita K."/>
        </authorList>
    </citation>
    <scope>NUCLEOTIDE SEQUENCE [LARGE SCALE GENOMIC DNA]</scope>
    <source>
        <strain evidence="2 3">NBRC 13693</strain>
    </source>
</reference>
<dbReference type="Proteomes" id="UP000032683">
    <property type="component" value="Unassembled WGS sequence"/>
</dbReference>
<dbReference type="PANTHER" id="PTHR43135">
    <property type="entry name" value="ALPHA-D-RIBOSE 1-METHYLPHOSPHONATE 5-TRIPHOSPHATE DIPHOSPHATASE"/>
    <property type="match status" value="1"/>
</dbReference>
<dbReference type="GeneID" id="79188345"/>
<dbReference type="CDD" id="cd01299">
    <property type="entry name" value="Met_dep_hydrolase_A"/>
    <property type="match status" value="1"/>
</dbReference>
<dbReference type="Gene3D" id="2.30.40.10">
    <property type="entry name" value="Urease, subunit C, domain 1"/>
    <property type="match status" value="1"/>
</dbReference>
<organism evidence="2 3">
    <name type="scientific">Komagataeibacter xylinus NBRC 13693</name>
    <dbReference type="NCBI Taxonomy" id="1234668"/>
    <lineage>
        <taxon>Bacteria</taxon>
        <taxon>Pseudomonadati</taxon>
        <taxon>Pseudomonadota</taxon>
        <taxon>Alphaproteobacteria</taxon>
        <taxon>Acetobacterales</taxon>
        <taxon>Acetobacteraceae</taxon>
        <taxon>Komagataeibacter</taxon>
    </lineage>
</organism>
<name>A0A0D6Q9N2_KOMXY</name>
<sequence length="448" mass="49050">MRTILKCGRVFTGTESTYRHDHALVIEDGRIVGLYPAASLPAPGPDDVVVDYSRHLVMPGLSDLHTHLSYGNARSEEEVDLYPNLEYRAIRALAAAQRMLAAGFTSLLDPACAGLVTPSLRNALYVGMFQGPRITAAGQALTARQGLYDYYPSWIGCPPCSTGRLVTSLPEAIEAIRQQTKDGVDIIKIAMDGIQGGNSGGLYATFTQDETTAMIREAHRLGRRVAIHARGREGVLYAARAGADILYHASRIDDEGVRAAAGEGCTICPSLLMLVNNIQYAQPDDPSYDWWPNVQRQELAEATDNLRRAYDAGVPILSGSETGFSMTPYGEWATRELSILVSFLGMPADEVLRTATHRNRCLLRGGQEFDSIAPGKLADLLVFDGDPLADITQLEDRKRMTDVWLGGARVVLPDMPMEIPRHPCENAQGYWTRTYTRASTGHTPMQLP</sequence>
<evidence type="ECO:0000313" key="2">
    <source>
        <dbReference type="EMBL" id="GAO00208.1"/>
    </source>
</evidence>
<dbReference type="EMBL" id="BANJ01000042">
    <property type="protein sequence ID" value="GAO00208.1"/>
    <property type="molecule type" value="Genomic_DNA"/>
</dbReference>
<dbReference type="SUPFAM" id="SSF51556">
    <property type="entry name" value="Metallo-dependent hydrolases"/>
    <property type="match status" value="1"/>
</dbReference>
<dbReference type="InterPro" id="IPR011059">
    <property type="entry name" value="Metal-dep_hydrolase_composite"/>
</dbReference>
<dbReference type="PANTHER" id="PTHR43135:SF3">
    <property type="entry name" value="ALPHA-D-RIBOSE 1-METHYLPHOSPHONATE 5-TRIPHOSPHATE DIPHOSPHATASE"/>
    <property type="match status" value="1"/>
</dbReference>